<dbReference type="PANTHER" id="PTHR39190:SF1">
    <property type="entry name" value="FLAGELLAR ASSEMBLY FACTOR FLIW"/>
    <property type="match status" value="1"/>
</dbReference>
<organism evidence="5 6">
    <name type="scientific">Paenibacillus herberti</name>
    <dbReference type="NCBI Taxonomy" id="1619309"/>
    <lineage>
        <taxon>Bacteria</taxon>
        <taxon>Bacillati</taxon>
        <taxon>Bacillota</taxon>
        <taxon>Bacilli</taxon>
        <taxon>Bacillales</taxon>
        <taxon>Paenibacillaceae</taxon>
        <taxon>Paenibacillus</taxon>
    </lineage>
</organism>
<keyword evidence="2 4" id="KW-1005">Bacterial flagellum biogenesis</keyword>
<dbReference type="GO" id="GO:0044780">
    <property type="term" value="P:bacterial-type flagellum assembly"/>
    <property type="evidence" value="ECO:0007669"/>
    <property type="project" value="UniProtKB-UniRule"/>
</dbReference>
<dbReference type="EMBL" id="NMUQ01000002">
    <property type="protein sequence ID" value="OXM14130.1"/>
    <property type="molecule type" value="Genomic_DNA"/>
</dbReference>
<dbReference type="GO" id="GO:0005737">
    <property type="term" value="C:cytoplasm"/>
    <property type="evidence" value="ECO:0007669"/>
    <property type="project" value="UniProtKB-SubCell"/>
</dbReference>
<dbReference type="OrthoDB" id="9801235at2"/>
<keyword evidence="6" id="KW-1185">Reference proteome</keyword>
<comment type="caution">
    <text evidence="5">The sequence shown here is derived from an EMBL/GenBank/DDBJ whole genome shotgun (WGS) entry which is preliminary data.</text>
</comment>
<dbReference type="Gene3D" id="2.30.290.10">
    <property type="entry name" value="BH3618-like"/>
    <property type="match status" value="1"/>
</dbReference>
<dbReference type="HAMAP" id="MF_01185">
    <property type="entry name" value="FliW"/>
    <property type="match status" value="1"/>
</dbReference>
<keyword evidence="1 4" id="KW-0963">Cytoplasm</keyword>
<keyword evidence="5" id="KW-0966">Cell projection</keyword>
<accession>A0A229NW98</accession>
<evidence type="ECO:0000313" key="5">
    <source>
        <dbReference type="EMBL" id="OXM14130.1"/>
    </source>
</evidence>
<sequence>MIIETTRFGPLDSRDKEIYTFPAGIPGFTQYTRYTLIAVEDSPLFHLQSLEEGNLAFVVADPFAFYPDYEFKLPEQAERELGLKSVEEVRVLNIVSINESLADATLNLVAPVICNTNSGAACQAILEGTSYTTRHALLRPSQATDKEEV</sequence>
<name>A0A229NW98_9BACL</name>
<reference evidence="5 6" key="1">
    <citation type="submission" date="2017-07" db="EMBL/GenBank/DDBJ databases">
        <title>Paenibacillus herberti R33 genome sequencing and assembly.</title>
        <authorList>
            <person name="Su W."/>
        </authorList>
    </citation>
    <scope>NUCLEOTIDE SEQUENCE [LARGE SCALE GENOMIC DNA]</scope>
    <source>
        <strain evidence="5 6">R33</strain>
    </source>
</reference>
<dbReference type="AlphaFoldDB" id="A0A229NW98"/>
<comment type="similarity">
    <text evidence="4">Belongs to the FliW family.</text>
</comment>
<dbReference type="Proteomes" id="UP000215145">
    <property type="component" value="Unassembled WGS sequence"/>
</dbReference>
<dbReference type="InterPro" id="IPR003775">
    <property type="entry name" value="Flagellar_assembly_factor_FliW"/>
</dbReference>
<evidence type="ECO:0000256" key="4">
    <source>
        <dbReference type="HAMAP-Rule" id="MF_01185"/>
    </source>
</evidence>
<evidence type="ECO:0000313" key="6">
    <source>
        <dbReference type="Proteomes" id="UP000215145"/>
    </source>
</evidence>
<dbReference type="Pfam" id="PF02623">
    <property type="entry name" value="FliW"/>
    <property type="match status" value="1"/>
</dbReference>
<comment type="subcellular location">
    <subcellularLocation>
        <location evidence="4">Cytoplasm</location>
    </subcellularLocation>
</comment>
<keyword evidence="5" id="KW-0969">Cilium</keyword>
<dbReference type="InterPro" id="IPR024046">
    <property type="entry name" value="Flagellar_assmbl_FliW_dom_sf"/>
</dbReference>
<keyword evidence="4" id="KW-0143">Chaperone</keyword>
<evidence type="ECO:0000256" key="3">
    <source>
        <dbReference type="ARBA" id="ARBA00022845"/>
    </source>
</evidence>
<protein>
    <recommendedName>
        <fullName evidence="4">Flagellar assembly factor FliW</fullName>
    </recommendedName>
</protein>
<comment type="function">
    <text evidence="4">Acts as an anti-CsrA protein, binds CsrA and prevents it from repressing translation of its target genes, one of which is flagellin. Binds to flagellin and participates in the assembly of the flagellum.</text>
</comment>
<keyword evidence="3 4" id="KW-0810">Translation regulation</keyword>
<dbReference type="GO" id="GO:0006417">
    <property type="term" value="P:regulation of translation"/>
    <property type="evidence" value="ECO:0007669"/>
    <property type="project" value="UniProtKB-KW"/>
</dbReference>
<dbReference type="RefSeq" id="WP_089524952.1">
    <property type="nucleotide sequence ID" value="NZ_NMUQ01000002.1"/>
</dbReference>
<comment type="subunit">
    <text evidence="4">Interacts with translational regulator CsrA and flagellin(s).</text>
</comment>
<dbReference type="PANTHER" id="PTHR39190">
    <property type="entry name" value="FLAGELLAR ASSEMBLY FACTOR FLIW"/>
    <property type="match status" value="1"/>
</dbReference>
<proteinExistence type="inferred from homology"/>
<gene>
    <name evidence="4" type="primary">fliW</name>
    <name evidence="5" type="ORF">CGZ75_14235</name>
</gene>
<evidence type="ECO:0000256" key="1">
    <source>
        <dbReference type="ARBA" id="ARBA00022490"/>
    </source>
</evidence>
<evidence type="ECO:0000256" key="2">
    <source>
        <dbReference type="ARBA" id="ARBA00022795"/>
    </source>
</evidence>
<dbReference type="SUPFAM" id="SSF141457">
    <property type="entry name" value="BH3618-like"/>
    <property type="match status" value="1"/>
</dbReference>
<keyword evidence="5" id="KW-0282">Flagellum</keyword>